<evidence type="ECO:0000313" key="4">
    <source>
        <dbReference type="Proteomes" id="UP001198402"/>
    </source>
</evidence>
<proteinExistence type="predicted"/>
<name>A0ABS7XY06_9FLAO</name>
<dbReference type="RefSeq" id="WP_224477474.1">
    <property type="nucleotide sequence ID" value="NZ_JAIUJS010000002.1"/>
</dbReference>
<feature type="chain" id="PRO_5045365183" evidence="1">
    <location>
        <begin position="22"/>
        <end position="282"/>
    </location>
</feature>
<evidence type="ECO:0000256" key="1">
    <source>
        <dbReference type="SAM" id="SignalP"/>
    </source>
</evidence>
<protein>
    <submittedName>
        <fullName evidence="3">SH3 domain-containing protein</fullName>
    </submittedName>
</protein>
<sequence length="282" mass="32458">MNFFKQILALVLLVNVSLLNAQEQAYVIADNGLSIREKPDVNSEKIGRLKYGESIEISENTGEKLVILDNGKTVSGNWVKIKTRTKYGYVFDGYLAKELTKSIEADFKGLNIKIKDLKSTDEFKVKSFFDSDTVSVDVELGDSPEGKTLLLKNKNYKRVSIFQQFENSISITNEGPHCDLTEWKHYYSNWEPIEQINRGTYKTLKYNEEDWTKFINVSMEELKQEILDYCGSDWVKHLKDAKSIKDYPISVSTSRIFLKILITDSDDNIIEKVIEFRIPMGC</sequence>
<organism evidence="3 4">
    <name type="scientific">Winogradskyella vincentii</name>
    <dbReference type="NCBI Taxonomy" id="2877122"/>
    <lineage>
        <taxon>Bacteria</taxon>
        <taxon>Pseudomonadati</taxon>
        <taxon>Bacteroidota</taxon>
        <taxon>Flavobacteriia</taxon>
        <taxon>Flavobacteriales</taxon>
        <taxon>Flavobacteriaceae</taxon>
        <taxon>Winogradskyella</taxon>
    </lineage>
</organism>
<dbReference type="Pfam" id="PF08239">
    <property type="entry name" value="SH3_3"/>
    <property type="match status" value="1"/>
</dbReference>
<keyword evidence="4" id="KW-1185">Reference proteome</keyword>
<dbReference type="PROSITE" id="PS51781">
    <property type="entry name" value="SH3B"/>
    <property type="match status" value="1"/>
</dbReference>
<gene>
    <name evidence="3" type="ORF">LBV24_04915</name>
</gene>
<reference evidence="4" key="1">
    <citation type="submission" date="2023-07" db="EMBL/GenBank/DDBJ databases">
        <authorList>
            <person name="Yue Y."/>
        </authorList>
    </citation>
    <scope>NUCLEOTIDE SEQUENCE [LARGE SCALE GENOMIC DNA]</scope>
    <source>
        <strain evidence="4">2Y89</strain>
    </source>
</reference>
<accession>A0ABS7XY06</accession>
<dbReference type="Gene3D" id="2.30.30.40">
    <property type="entry name" value="SH3 Domains"/>
    <property type="match status" value="1"/>
</dbReference>
<feature type="signal peptide" evidence="1">
    <location>
        <begin position="1"/>
        <end position="21"/>
    </location>
</feature>
<feature type="domain" description="SH3b" evidence="2">
    <location>
        <begin position="22"/>
        <end position="99"/>
    </location>
</feature>
<evidence type="ECO:0000313" key="3">
    <source>
        <dbReference type="EMBL" id="MCA0152546.1"/>
    </source>
</evidence>
<keyword evidence="1" id="KW-0732">Signal</keyword>
<dbReference type="InterPro" id="IPR003646">
    <property type="entry name" value="SH3-like_bac-type"/>
</dbReference>
<evidence type="ECO:0000259" key="2">
    <source>
        <dbReference type="PROSITE" id="PS51781"/>
    </source>
</evidence>
<comment type="caution">
    <text evidence="3">The sequence shown here is derived from an EMBL/GenBank/DDBJ whole genome shotgun (WGS) entry which is preliminary data.</text>
</comment>
<dbReference type="SMART" id="SM00287">
    <property type="entry name" value="SH3b"/>
    <property type="match status" value="1"/>
</dbReference>
<dbReference type="Proteomes" id="UP001198402">
    <property type="component" value="Unassembled WGS sequence"/>
</dbReference>
<dbReference type="EMBL" id="JAIUJS010000002">
    <property type="protein sequence ID" value="MCA0152546.1"/>
    <property type="molecule type" value="Genomic_DNA"/>
</dbReference>